<sequence length="33" mass="3783">MFQKQTCTNHFIGKSSTYLSPSNYLQGLQPLCF</sequence>
<protein>
    <submittedName>
        <fullName evidence="1">Uncharacterized protein</fullName>
    </submittedName>
</protein>
<dbReference type="EMBL" id="GBXM01026606">
    <property type="protein sequence ID" value="JAH81971.1"/>
    <property type="molecule type" value="Transcribed_RNA"/>
</dbReference>
<name>A0A0E9VV73_ANGAN</name>
<organism evidence="1">
    <name type="scientific">Anguilla anguilla</name>
    <name type="common">European freshwater eel</name>
    <name type="synonym">Muraena anguilla</name>
    <dbReference type="NCBI Taxonomy" id="7936"/>
    <lineage>
        <taxon>Eukaryota</taxon>
        <taxon>Metazoa</taxon>
        <taxon>Chordata</taxon>
        <taxon>Craniata</taxon>
        <taxon>Vertebrata</taxon>
        <taxon>Euteleostomi</taxon>
        <taxon>Actinopterygii</taxon>
        <taxon>Neopterygii</taxon>
        <taxon>Teleostei</taxon>
        <taxon>Anguilliformes</taxon>
        <taxon>Anguillidae</taxon>
        <taxon>Anguilla</taxon>
    </lineage>
</organism>
<evidence type="ECO:0000313" key="1">
    <source>
        <dbReference type="EMBL" id="JAH81971.1"/>
    </source>
</evidence>
<dbReference type="AlphaFoldDB" id="A0A0E9VV73"/>
<proteinExistence type="predicted"/>
<accession>A0A0E9VV73</accession>
<reference evidence="1" key="2">
    <citation type="journal article" date="2015" name="Fish Shellfish Immunol.">
        <title>Early steps in the European eel (Anguilla anguilla)-Vibrio vulnificus interaction in the gills: Role of the RtxA13 toxin.</title>
        <authorList>
            <person name="Callol A."/>
            <person name="Pajuelo D."/>
            <person name="Ebbesson L."/>
            <person name="Teles M."/>
            <person name="MacKenzie S."/>
            <person name="Amaro C."/>
        </authorList>
    </citation>
    <scope>NUCLEOTIDE SEQUENCE</scope>
</reference>
<reference evidence="1" key="1">
    <citation type="submission" date="2014-11" db="EMBL/GenBank/DDBJ databases">
        <authorList>
            <person name="Amaro Gonzalez C."/>
        </authorList>
    </citation>
    <scope>NUCLEOTIDE SEQUENCE</scope>
</reference>